<feature type="transmembrane region" description="Helical" evidence="2">
    <location>
        <begin position="196"/>
        <end position="225"/>
    </location>
</feature>
<feature type="chain" id="PRO_5005489256" description="Fibronectin type-III domain-containing protein" evidence="3">
    <location>
        <begin position="36"/>
        <end position="262"/>
    </location>
</feature>
<organism evidence="4">
    <name type="scientific">Lepeophtheirus salmonis</name>
    <name type="common">Salmon louse</name>
    <name type="synonym">Caligus salmonis</name>
    <dbReference type="NCBI Taxonomy" id="72036"/>
    <lineage>
        <taxon>Eukaryota</taxon>
        <taxon>Metazoa</taxon>
        <taxon>Ecdysozoa</taxon>
        <taxon>Arthropoda</taxon>
        <taxon>Crustacea</taxon>
        <taxon>Multicrustacea</taxon>
        <taxon>Hexanauplia</taxon>
        <taxon>Copepoda</taxon>
        <taxon>Siphonostomatoida</taxon>
        <taxon>Caligidae</taxon>
        <taxon>Lepeophtheirus</taxon>
    </lineage>
</organism>
<keyword evidence="2" id="KW-0472">Membrane</keyword>
<dbReference type="GeneID" id="121115150"/>
<feature type="compositionally biased region" description="Pro residues" evidence="1">
    <location>
        <begin position="148"/>
        <end position="158"/>
    </location>
</feature>
<proteinExistence type="predicted"/>
<dbReference type="KEGG" id="lsm:121115150"/>
<accession>A0A0K2V7X2</accession>
<dbReference type="AlphaFoldDB" id="A0A0K2V7X2"/>
<sequence>MVHHPITTKLTGTSSVLTMRLLLVTLHLFFQGAQSYCIGAGRNPQFTGPPIVEQVTVSLVRVSWGHNIVHDRECADQFFVKYWPKNDPYNYEMTEIVAPEINYLDIKVRPRVNYIFEAIAREEKGLMGVDYNRAPHVEFQTSRRTVIPPSPPPPPEPSPSSSDIKDNPEVIKLDGNALNTVQTDKPPPELYDNDGIMIFGLSIEIFVGLFVAVSVILIVLAGGVYKCLQHKKGEHNLNMSSEIEDEEEIKGELKPLSPSIND</sequence>
<dbReference type="OrthoDB" id="10630080at2759"/>
<evidence type="ECO:0000256" key="1">
    <source>
        <dbReference type="SAM" id="MobiDB-lite"/>
    </source>
</evidence>
<dbReference type="RefSeq" id="XP_040565267.1">
    <property type="nucleotide sequence ID" value="XM_040709333.2"/>
</dbReference>
<keyword evidence="3" id="KW-0732">Signal</keyword>
<evidence type="ECO:0008006" key="5">
    <source>
        <dbReference type="Google" id="ProtNLM"/>
    </source>
</evidence>
<dbReference type="InterPro" id="IPR036116">
    <property type="entry name" value="FN3_sf"/>
</dbReference>
<evidence type="ECO:0000313" key="4">
    <source>
        <dbReference type="EMBL" id="CDW46252.1"/>
    </source>
</evidence>
<keyword evidence="2" id="KW-1133">Transmembrane helix</keyword>
<keyword evidence="2" id="KW-0812">Transmembrane</keyword>
<reference evidence="4" key="1">
    <citation type="submission" date="2014-05" db="EMBL/GenBank/DDBJ databases">
        <authorList>
            <person name="Chronopoulou M."/>
        </authorList>
    </citation>
    <scope>NUCLEOTIDE SEQUENCE</scope>
    <source>
        <tissue evidence="4">Whole organism</tissue>
    </source>
</reference>
<dbReference type="SUPFAM" id="SSF49265">
    <property type="entry name" value="Fibronectin type III"/>
    <property type="match status" value="1"/>
</dbReference>
<name>A0A0K2V7X2_LEPSM</name>
<evidence type="ECO:0000256" key="3">
    <source>
        <dbReference type="SAM" id="SignalP"/>
    </source>
</evidence>
<evidence type="ECO:0000256" key="2">
    <source>
        <dbReference type="SAM" id="Phobius"/>
    </source>
</evidence>
<feature type="signal peptide" evidence="3">
    <location>
        <begin position="1"/>
        <end position="35"/>
    </location>
</feature>
<feature type="region of interest" description="Disordered" evidence="1">
    <location>
        <begin position="242"/>
        <end position="262"/>
    </location>
</feature>
<protein>
    <recommendedName>
        <fullName evidence="5">Fibronectin type-III domain-containing protein</fullName>
    </recommendedName>
</protein>
<feature type="region of interest" description="Disordered" evidence="1">
    <location>
        <begin position="142"/>
        <end position="168"/>
    </location>
</feature>
<dbReference type="EMBL" id="HACA01028891">
    <property type="protein sequence ID" value="CDW46252.1"/>
    <property type="molecule type" value="Transcribed_RNA"/>
</dbReference>